<evidence type="ECO:0000313" key="7">
    <source>
        <dbReference type="EMBL" id="MBM6704638.1"/>
    </source>
</evidence>
<proteinExistence type="predicted"/>
<organism evidence="7 8">
    <name type="scientific">Sutterella massiliensis</name>
    <dbReference type="NCBI Taxonomy" id="1816689"/>
    <lineage>
        <taxon>Bacteria</taxon>
        <taxon>Pseudomonadati</taxon>
        <taxon>Pseudomonadota</taxon>
        <taxon>Betaproteobacteria</taxon>
        <taxon>Burkholderiales</taxon>
        <taxon>Sutterellaceae</taxon>
        <taxon>Sutterella</taxon>
    </lineage>
</organism>
<reference evidence="7 8" key="1">
    <citation type="journal article" date="2021" name="Sci. Rep.">
        <title>The distribution of antibiotic resistance genes in chicken gut microbiota commensals.</title>
        <authorList>
            <person name="Juricova H."/>
            <person name="Matiasovicova J."/>
            <person name="Kubasova T."/>
            <person name="Cejkova D."/>
            <person name="Rychlik I."/>
        </authorList>
    </citation>
    <scope>NUCLEOTIDE SEQUENCE [LARGE SCALE GENOMIC DNA]</scope>
    <source>
        <strain evidence="7 8">An829</strain>
    </source>
</reference>
<dbReference type="PRINTS" id="PR00455">
    <property type="entry name" value="HTHTETR"/>
</dbReference>
<protein>
    <submittedName>
        <fullName evidence="7">TetR/AcrR family transcriptional regulator</fullName>
    </submittedName>
</protein>
<feature type="domain" description="HTH tetR-type" evidence="6">
    <location>
        <begin position="24"/>
        <end position="84"/>
    </location>
</feature>
<accession>A0ABS2DTN6</accession>
<keyword evidence="8" id="KW-1185">Reference proteome</keyword>
<sequence length="237" mass="25956">MASKFPHHATDAHARRSRERLAPQDRRAQIVRAALELLVESHALEPSFSVLAERLGISRNLIYHYFASPAALLTAVVESECEAVTSSIEAAERASANAPQREKLEAVLLAYIRSISVRLDFVQLVSCSSEAAKIFNELVAKNTPTFTEVLLGILPLDEVKGPICEDCIKAALRAWMEFMRLFIHGLVKRGSPYDEEAVARYAADVLYAAALGAAKLKPSATLEQPADGESCPNNLIR</sequence>
<keyword evidence="2 4" id="KW-0238">DNA-binding</keyword>
<dbReference type="RefSeq" id="WP_205103754.1">
    <property type="nucleotide sequence ID" value="NZ_JACJJC010000015.1"/>
</dbReference>
<feature type="region of interest" description="Disordered" evidence="5">
    <location>
        <begin position="1"/>
        <end position="23"/>
    </location>
</feature>
<dbReference type="Gene3D" id="1.10.357.10">
    <property type="entry name" value="Tetracycline Repressor, domain 2"/>
    <property type="match status" value="1"/>
</dbReference>
<evidence type="ECO:0000256" key="1">
    <source>
        <dbReference type="ARBA" id="ARBA00023015"/>
    </source>
</evidence>
<dbReference type="SUPFAM" id="SSF46689">
    <property type="entry name" value="Homeodomain-like"/>
    <property type="match status" value="1"/>
</dbReference>
<evidence type="ECO:0000259" key="6">
    <source>
        <dbReference type="PROSITE" id="PS50977"/>
    </source>
</evidence>
<name>A0ABS2DTN6_9BURK</name>
<dbReference type="InterPro" id="IPR001647">
    <property type="entry name" value="HTH_TetR"/>
</dbReference>
<evidence type="ECO:0000256" key="2">
    <source>
        <dbReference type="ARBA" id="ARBA00023125"/>
    </source>
</evidence>
<feature type="DNA-binding region" description="H-T-H motif" evidence="4">
    <location>
        <begin position="47"/>
        <end position="66"/>
    </location>
</feature>
<dbReference type="Pfam" id="PF00440">
    <property type="entry name" value="TetR_N"/>
    <property type="match status" value="1"/>
</dbReference>
<dbReference type="EMBL" id="JACJJC010000015">
    <property type="protein sequence ID" value="MBM6704638.1"/>
    <property type="molecule type" value="Genomic_DNA"/>
</dbReference>
<evidence type="ECO:0000256" key="3">
    <source>
        <dbReference type="ARBA" id="ARBA00023163"/>
    </source>
</evidence>
<evidence type="ECO:0000256" key="4">
    <source>
        <dbReference type="PROSITE-ProRule" id="PRU00335"/>
    </source>
</evidence>
<dbReference type="InterPro" id="IPR009057">
    <property type="entry name" value="Homeodomain-like_sf"/>
</dbReference>
<dbReference type="InterPro" id="IPR050109">
    <property type="entry name" value="HTH-type_TetR-like_transc_reg"/>
</dbReference>
<dbReference type="Proteomes" id="UP000715095">
    <property type="component" value="Unassembled WGS sequence"/>
</dbReference>
<dbReference type="PANTHER" id="PTHR30055:SF234">
    <property type="entry name" value="HTH-TYPE TRANSCRIPTIONAL REGULATOR BETI"/>
    <property type="match status" value="1"/>
</dbReference>
<keyword evidence="1" id="KW-0805">Transcription regulation</keyword>
<dbReference type="PROSITE" id="PS50977">
    <property type="entry name" value="HTH_TETR_2"/>
    <property type="match status" value="1"/>
</dbReference>
<dbReference type="PANTHER" id="PTHR30055">
    <property type="entry name" value="HTH-TYPE TRANSCRIPTIONAL REGULATOR RUTR"/>
    <property type="match status" value="1"/>
</dbReference>
<feature type="compositionally biased region" description="Basic and acidic residues" evidence="5">
    <location>
        <begin position="8"/>
        <end position="23"/>
    </location>
</feature>
<evidence type="ECO:0000313" key="8">
    <source>
        <dbReference type="Proteomes" id="UP000715095"/>
    </source>
</evidence>
<keyword evidence="3" id="KW-0804">Transcription</keyword>
<comment type="caution">
    <text evidence="7">The sequence shown here is derived from an EMBL/GenBank/DDBJ whole genome shotgun (WGS) entry which is preliminary data.</text>
</comment>
<evidence type="ECO:0000256" key="5">
    <source>
        <dbReference type="SAM" id="MobiDB-lite"/>
    </source>
</evidence>
<gene>
    <name evidence="7" type="ORF">H6A60_09110</name>
</gene>